<dbReference type="CDD" id="cd04301">
    <property type="entry name" value="NAT_SF"/>
    <property type="match status" value="1"/>
</dbReference>
<evidence type="ECO:0000313" key="5">
    <source>
        <dbReference type="Proteomes" id="UP000263094"/>
    </source>
</evidence>
<evidence type="ECO:0000256" key="1">
    <source>
        <dbReference type="ARBA" id="ARBA00022679"/>
    </source>
</evidence>
<accession>A0A372M1I7</accession>
<dbReference type="Proteomes" id="UP000263094">
    <property type="component" value="Unassembled WGS sequence"/>
</dbReference>
<keyword evidence="5" id="KW-1185">Reference proteome</keyword>
<evidence type="ECO:0000256" key="2">
    <source>
        <dbReference type="ARBA" id="ARBA00023315"/>
    </source>
</evidence>
<evidence type="ECO:0000259" key="3">
    <source>
        <dbReference type="PROSITE" id="PS51186"/>
    </source>
</evidence>
<proteinExistence type="predicted"/>
<keyword evidence="2" id="KW-0012">Acyltransferase</keyword>
<feature type="domain" description="N-acetyltransferase" evidence="3">
    <location>
        <begin position="1"/>
        <end position="124"/>
    </location>
</feature>
<reference evidence="4 5" key="1">
    <citation type="submission" date="2018-08" db="EMBL/GenBank/DDBJ databases">
        <title>Isolation, diversity and antifungal activity of Actinobacteria from wheat.</title>
        <authorList>
            <person name="Han C."/>
        </authorList>
    </citation>
    <scope>NUCLEOTIDE SEQUENCE [LARGE SCALE GENOMIC DNA]</scope>
    <source>
        <strain evidence="4 5">NEAU-YY421</strain>
    </source>
</reference>
<dbReference type="Pfam" id="PF00583">
    <property type="entry name" value="Acetyltransf_1"/>
    <property type="match status" value="1"/>
</dbReference>
<dbReference type="SUPFAM" id="SSF55729">
    <property type="entry name" value="Acyl-CoA N-acyltransferases (Nat)"/>
    <property type="match status" value="1"/>
</dbReference>
<dbReference type="InterPro" id="IPR000182">
    <property type="entry name" value="GNAT_dom"/>
</dbReference>
<name>A0A372M1I7_9ACTN</name>
<dbReference type="OrthoDB" id="572496at2"/>
<dbReference type="InterPro" id="IPR016181">
    <property type="entry name" value="Acyl_CoA_acyltransferase"/>
</dbReference>
<dbReference type="AlphaFoldDB" id="A0A372M1I7"/>
<sequence length="146" mass="16042">MVRIAEDEPPGDEELERFWKAGRAWVHTGDGDRPLGYLLGEPLDGGLHIEQVTVHPSAARRGLGRQLIDHADQFAAGEGLTALTLTTFAEVAWNAPYYERLGFHRLADEELTPGLAAVRAHEADLGLDRWPRVCMRRPVRPGAAAG</sequence>
<dbReference type="PANTHER" id="PTHR43800:SF1">
    <property type="entry name" value="PEPTIDYL-LYSINE N-ACETYLTRANSFERASE YJAB"/>
    <property type="match status" value="1"/>
</dbReference>
<dbReference type="EMBL" id="QUAK01000116">
    <property type="protein sequence ID" value="RFU84689.1"/>
    <property type="molecule type" value="Genomic_DNA"/>
</dbReference>
<gene>
    <name evidence="4" type="ORF">DY218_21360</name>
</gene>
<comment type="caution">
    <text evidence="4">The sequence shown here is derived from an EMBL/GenBank/DDBJ whole genome shotgun (WGS) entry which is preliminary data.</text>
</comment>
<dbReference type="Gene3D" id="3.40.630.30">
    <property type="match status" value="1"/>
</dbReference>
<keyword evidence="1 4" id="KW-0808">Transferase</keyword>
<dbReference type="PANTHER" id="PTHR43800">
    <property type="entry name" value="PEPTIDYL-LYSINE N-ACETYLTRANSFERASE YJAB"/>
    <property type="match status" value="1"/>
</dbReference>
<dbReference type="GO" id="GO:0016747">
    <property type="term" value="F:acyltransferase activity, transferring groups other than amino-acyl groups"/>
    <property type="evidence" value="ECO:0007669"/>
    <property type="project" value="InterPro"/>
</dbReference>
<organism evidence="4 5">
    <name type="scientific">Streptomyces triticagri</name>
    <dbReference type="NCBI Taxonomy" id="2293568"/>
    <lineage>
        <taxon>Bacteria</taxon>
        <taxon>Bacillati</taxon>
        <taxon>Actinomycetota</taxon>
        <taxon>Actinomycetes</taxon>
        <taxon>Kitasatosporales</taxon>
        <taxon>Streptomycetaceae</taxon>
        <taxon>Streptomyces</taxon>
    </lineage>
</organism>
<protein>
    <submittedName>
        <fullName evidence="4">GNAT family N-acetyltransferase</fullName>
    </submittedName>
</protein>
<dbReference type="PROSITE" id="PS51186">
    <property type="entry name" value="GNAT"/>
    <property type="match status" value="1"/>
</dbReference>
<evidence type="ECO:0000313" key="4">
    <source>
        <dbReference type="EMBL" id="RFU84689.1"/>
    </source>
</evidence>